<reference evidence="2" key="1">
    <citation type="journal article" date="2021" name="PeerJ">
        <title>Extensive microbial diversity within the chicken gut microbiome revealed by metagenomics and culture.</title>
        <authorList>
            <person name="Gilroy R."/>
            <person name="Ravi A."/>
            <person name="Getino M."/>
            <person name="Pursley I."/>
            <person name="Horton D.L."/>
            <person name="Alikhan N.F."/>
            <person name="Baker D."/>
            <person name="Gharbi K."/>
            <person name="Hall N."/>
            <person name="Watson M."/>
            <person name="Adriaenssens E.M."/>
            <person name="Foster-Nyarko E."/>
            <person name="Jarju S."/>
            <person name="Secka A."/>
            <person name="Antonio M."/>
            <person name="Oren A."/>
            <person name="Chaudhuri R.R."/>
            <person name="La Ragione R."/>
            <person name="Hildebrand F."/>
            <person name="Pallen M.J."/>
        </authorList>
    </citation>
    <scope>NUCLEOTIDE SEQUENCE</scope>
    <source>
        <strain evidence="2">ChiBcolR8-3208</strain>
    </source>
</reference>
<dbReference type="EMBL" id="DWXZ01000042">
    <property type="protein sequence ID" value="HJB36906.1"/>
    <property type="molecule type" value="Genomic_DNA"/>
</dbReference>
<dbReference type="GO" id="GO:0006352">
    <property type="term" value="P:DNA-templated transcription initiation"/>
    <property type="evidence" value="ECO:0007669"/>
    <property type="project" value="InterPro"/>
</dbReference>
<evidence type="ECO:0000259" key="1">
    <source>
        <dbReference type="Pfam" id="PF08281"/>
    </source>
</evidence>
<dbReference type="SUPFAM" id="SSF88659">
    <property type="entry name" value="Sigma3 and sigma4 domains of RNA polymerase sigma factors"/>
    <property type="match status" value="1"/>
</dbReference>
<dbReference type="InterPro" id="IPR014284">
    <property type="entry name" value="RNA_pol_sigma-70_dom"/>
</dbReference>
<dbReference type="InterPro" id="IPR036388">
    <property type="entry name" value="WH-like_DNA-bd_sf"/>
</dbReference>
<sequence length="98" mass="10805">MPRDVLSLDQLRSVTGTPLGDTAANHKRRQAALHVLRLALQQELTPRQRQCMELCVLQGLSQVEAGRQLGVNKATVCRHLQKAKRALRRAAGYAGLPV</sequence>
<gene>
    <name evidence="2" type="ORF">H9942_02410</name>
</gene>
<comment type="caution">
    <text evidence="2">The sequence shown here is derived from an EMBL/GenBank/DDBJ whole genome shotgun (WGS) entry which is preliminary data.</text>
</comment>
<protein>
    <submittedName>
        <fullName evidence="2">Sigma-70 family RNA polymerase sigma factor</fullName>
    </submittedName>
</protein>
<dbReference type="InterPro" id="IPR013324">
    <property type="entry name" value="RNA_pol_sigma_r3/r4-like"/>
</dbReference>
<dbReference type="Pfam" id="PF08281">
    <property type="entry name" value="Sigma70_r4_2"/>
    <property type="match status" value="1"/>
</dbReference>
<dbReference type="AlphaFoldDB" id="A0A9D2RYM8"/>
<dbReference type="Proteomes" id="UP000824214">
    <property type="component" value="Unassembled WGS sequence"/>
</dbReference>
<name>A0A9D2RYM8_9FIRM</name>
<reference evidence="2" key="2">
    <citation type="submission" date="2021-04" db="EMBL/GenBank/DDBJ databases">
        <authorList>
            <person name="Gilroy R."/>
        </authorList>
    </citation>
    <scope>NUCLEOTIDE SEQUENCE</scope>
    <source>
        <strain evidence="2">ChiBcolR8-3208</strain>
    </source>
</reference>
<feature type="domain" description="RNA polymerase sigma factor 70 region 4 type 2" evidence="1">
    <location>
        <begin position="42"/>
        <end position="87"/>
    </location>
</feature>
<dbReference type="GO" id="GO:0016987">
    <property type="term" value="F:sigma factor activity"/>
    <property type="evidence" value="ECO:0007669"/>
    <property type="project" value="InterPro"/>
</dbReference>
<proteinExistence type="predicted"/>
<dbReference type="NCBIfam" id="TIGR02937">
    <property type="entry name" value="sigma70-ECF"/>
    <property type="match status" value="1"/>
</dbReference>
<dbReference type="InterPro" id="IPR013249">
    <property type="entry name" value="RNA_pol_sigma70_r4_t2"/>
</dbReference>
<evidence type="ECO:0000313" key="2">
    <source>
        <dbReference type="EMBL" id="HJB36906.1"/>
    </source>
</evidence>
<accession>A0A9D2RYM8</accession>
<evidence type="ECO:0000313" key="3">
    <source>
        <dbReference type="Proteomes" id="UP000824214"/>
    </source>
</evidence>
<dbReference type="GO" id="GO:0003677">
    <property type="term" value="F:DNA binding"/>
    <property type="evidence" value="ECO:0007669"/>
    <property type="project" value="InterPro"/>
</dbReference>
<dbReference type="Gene3D" id="1.10.10.10">
    <property type="entry name" value="Winged helix-like DNA-binding domain superfamily/Winged helix DNA-binding domain"/>
    <property type="match status" value="1"/>
</dbReference>
<organism evidence="2 3">
    <name type="scientific">Candidatus Acutalibacter ornithocaccae</name>
    <dbReference type="NCBI Taxonomy" id="2838416"/>
    <lineage>
        <taxon>Bacteria</taxon>
        <taxon>Bacillati</taxon>
        <taxon>Bacillota</taxon>
        <taxon>Clostridia</taxon>
        <taxon>Eubacteriales</taxon>
        <taxon>Acutalibacteraceae</taxon>
        <taxon>Acutalibacter</taxon>
    </lineage>
</organism>